<evidence type="ECO:0000313" key="2">
    <source>
        <dbReference type="EMBL" id="SUY78068.1"/>
    </source>
</evidence>
<protein>
    <submittedName>
        <fullName evidence="2">Uncharacterized protein</fullName>
    </submittedName>
</protein>
<reference evidence="2 3" key="1">
    <citation type="submission" date="2018-06" db="EMBL/GenBank/DDBJ databases">
        <authorList>
            <consortium name="Pathogen Informatics"/>
            <person name="Doyle S."/>
        </authorList>
    </citation>
    <scope>NUCLEOTIDE SEQUENCE [LARGE SCALE GENOMIC DNA]</scope>
    <source>
        <strain evidence="2 3">NCTC10698</strain>
    </source>
</reference>
<gene>
    <name evidence="2" type="ORF">NCTC10698_02978</name>
</gene>
<evidence type="ECO:0000256" key="1">
    <source>
        <dbReference type="SAM" id="MobiDB-lite"/>
    </source>
</evidence>
<dbReference type="Proteomes" id="UP000255070">
    <property type="component" value="Unassembled WGS sequence"/>
</dbReference>
<evidence type="ECO:0000313" key="3">
    <source>
        <dbReference type="Proteomes" id="UP000255070"/>
    </source>
</evidence>
<dbReference type="EMBL" id="UFXL01000001">
    <property type="protein sequence ID" value="SUY78068.1"/>
    <property type="molecule type" value="Genomic_DNA"/>
</dbReference>
<keyword evidence="3" id="KW-1185">Reference proteome</keyword>
<accession>A0A8B4S6A7</accession>
<dbReference type="AlphaFoldDB" id="A0A8B4S6A7"/>
<feature type="region of interest" description="Disordered" evidence="1">
    <location>
        <begin position="34"/>
        <end position="74"/>
    </location>
</feature>
<comment type="caution">
    <text evidence="2">The sequence shown here is derived from an EMBL/GenBank/DDBJ whole genome shotgun (WGS) entry which is preliminary data.</text>
</comment>
<organism evidence="2 3">
    <name type="scientific">Comamonas testosteroni</name>
    <name type="common">Pseudomonas testosteroni</name>
    <dbReference type="NCBI Taxonomy" id="285"/>
    <lineage>
        <taxon>Bacteria</taxon>
        <taxon>Pseudomonadati</taxon>
        <taxon>Pseudomonadota</taxon>
        <taxon>Betaproteobacteria</taxon>
        <taxon>Burkholderiales</taxon>
        <taxon>Comamonadaceae</taxon>
        <taxon>Comamonas</taxon>
    </lineage>
</organism>
<sequence>MQEMCVFLGAPTWPTAKSHSSIGVIGPHAESSYVAAQGTRPSQKSRIYPSSDDASQVRVGGETHTHVQSELHSF</sequence>
<proteinExistence type="predicted"/>
<feature type="compositionally biased region" description="Basic and acidic residues" evidence="1">
    <location>
        <begin position="61"/>
        <end position="74"/>
    </location>
</feature>
<name>A0A8B4S6A7_COMTE</name>